<sequence>MRLYVASGGKLGLLLLHALPLDGSMWDRQINLLPGSTYAPTLYSLGDSVEEWAASALNQVNEERIVVVGCSVGGSCALEVAAIASDRVAALVLIGTKARHRPDPNLHLSALETMRKGGPETAWDAFWAPLFSKVAAGSVVDAARLTFLRQSPGDVARGVTAFHSRPSRDEILSTFSGQIAVITGAEDTAPGPKVSAAQANSARRGRLYVIPECGHYVPLEQPEYLNSILRDVIAAQLA</sequence>
<dbReference type="AlphaFoldDB" id="A0A7M3DW25"/>
<dbReference type="Gene3D" id="3.40.50.1820">
    <property type="entry name" value="alpha/beta hydrolase"/>
    <property type="match status" value="1"/>
</dbReference>
<reference evidence="2 3" key="1">
    <citation type="submission" date="2019-02" db="EMBL/GenBank/DDBJ databases">
        <title>The genomic architecture of introgression among sibling species of bacteria.</title>
        <authorList>
            <person name="Cavassim M.I.A."/>
            <person name="Moeskjaer S."/>
            <person name="Moslemi C."/>
            <person name="Fields B."/>
            <person name="Bachmann A."/>
            <person name="Vilhjalmsson B."/>
            <person name="Schierup M.H."/>
            <person name="Young J.P.W."/>
            <person name="Andersen S.U."/>
        </authorList>
    </citation>
    <scope>NUCLEOTIDE SEQUENCE [LARGE SCALE GENOMIC DNA]</scope>
    <source>
        <strain evidence="2 3">SM135B</strain>
    </source>
</reference>
<accession>A0A7M3DW25</accession>
<name>A0A7M3DW25_RHILE</name>
<protein>
    <submittedName>
        <fullName evidence="2">Alpha/beta fold hydrolase</fullName>
    </submittedName>
</protein>
<dbReference type="InterPro" id="IPR050266">
    <property type="entry name" value="AB_hydrolase_sf"/>
</dbReference>
<dbReference type="EMBL" id="SIOP01000001">
    <property type="protein sequence ID" value="TAY52898.1"/>
    <property type="molecule type" value="Genomic_DNA"/>
</dbReference>
<dbReference type="PANTHER" id="PTHR43798">
    <property type="entry name" value="MONOACYLGLYCEROL LIPASE"/>
    <property type="match status" value="1"/>
</dbReference>
<comment type="caution">
    <text evidence="2">The sequence shown here is derived from an EMBL/GenBank/DDBJ whole genome shotgun (WGS) entry which is preliminary data.</text>
</comment>
<dbReference type="InterPro" id="IPR000073">
    <property type="entry name" value="AB_hydrolase_1"/>
</dbReference>
<feature type="domain" description="AB hydrolase-1" evidence="1">
    <location>
        <begin position="13"/>
        <end position="225"/>
    </location>
</feature>
<dbReference type="Proteomes" id="UP000292974">
    <property type="component" value="Unassembled WGS sequence"/>
</dbReference>
<dbReference type="InterPro" id="IPR029058">
    <property type="entry name" value="AB_hydrolase_fold"/>
</dbReference>
<keyword evidence="2" id="KW-0378">Hydrolase</keyword>
<evidence type="ECO:0000313" key="2">
    <source>
        <dbReference type="EMBL" id="TAY52898.1"/>
    </source>
</evidence>
<proteinExistence type="predicted"/>
<dbReference type="Pfam" id="PF12697">
    <property type="entry name" value="Abhydrolase_6"/>
    <property type="match status" value="1"/>
</dbReference>
<evidence type="ECO:0000313" key="3">
    <source>
        <dbReference type="Proteomes" id="UP000292974"/>
    </source>
</evidence>
<organism evidence="2 3">
    <name type="scientific">Rhizobium leguminosarum</name>
    <dbReference type="NCBI Taxonomy" id="384"/>
    <lineage>
        <taxon>Bacteria</taxon>
        <taxon>Pseudomonadati</taxon>
        <taxon>Pseudomonadota</taxon>
        <taxon>Alphaproteobacteria</taxon>
        <taxon>Hyphomicrobiales</taxon>
        <taxon>Rhizobiaceae</taxon>
        <taxon>Rhizobium/Agrobacterium group</taxon>
        <taxon>Rhizobium</taxon>
    </lineage>
</organism>
<dbReference type="SUPFAM" id="SSF53474">
    <property type="entry name" value="alpha/beta-Hydrolases"/>
    <property type="match status" value="1"/>
</dbReference>
<gene>
    <name evidence="2" type="ORF">ELH90_15290</name>
</gene>
<evidence type="ECO:0000259" key="1">
    <source>
        <dbReference type="Pfam" id="PF12697"/>
    </source>
</evidence>
<dbReference type="GO" id="GO:0016787">
    <property type="term" value="F:hydrolase activity"/>
    <property type="evidence" value="ECO:0007669"/>
    <property type="project" value="UniProtKB-KW"/>
</dbReference>